<accession>A0AAD7FKL7</accession>
<dbReference type="InterPro" id="IPR008984">
    <property type="entry name" value="SMAD_FHA_dom_sf"/>
</dbReference>
<dbReference type="Pfam" id="PF00498">
    <property type="entry name" value="FHA"/>
    <property type="match status" value="1"/>
</dbReference>
<evidence type="ECO:0000256" key="1">
    <source>
        <dbReference type="SAM" id="Coils"/>
    </source>
</evidence>
<keyword evidence="3" id="KW-0472">Membrane</keyword>
<gene>
    <name evidence="5" type="ORF">FB45DRAFT_921552</name>
</gene>
<sequence length="750" mass="80462">MSSESRFGVESTPCPGLYLLPLDDSFYPPKRIPLAHGRVRIGRQLNQKTAPAEGNGVFESRVLSRQHAEAWVEGDRILIRDVKSSNGTFVNGERLSVEGQESEPYELRSDDILEFGIDIIGEQGEVVHRKVAARVTCGLTPADAQRAIRAEQRIYPPAPPAPSSSAFNANTPGSTPGNTPGPLPPAPVQGLFVAPASGPGAPQVGTRRPPHASGLTGMGGMGAEPIRPKSVDFDSILARLRDGPGSLRLPGEREREHEKDARRMESHANGFVGEAPKQNGQSSAAGGEKREEGNNGAEEAKETMAVLRMQLAETQAALARLPMFADAFPGDSAPENESPLMASARDLRQALATLREEVGELHRVQRQRRPARSGTLRAVPRHLGNHKGKGKAKEVKTSSSRNDAVRNGDPKEFWERQDGGPSGEWITDLEIDPTAHVEEGRAHAVEEDRTPQVGYSTPAYVYTLEDGGHTRPDALANPVTQPSFFSAVVSEPESEVTTATLCTQVDVLDKQLVALHERLASLQPTESESGDVDAADASLGALVERVDRLEAQISDVNARQQASRSESAAVELRRKELQQAREREQEEMKKVLCVGLAALQAEFRAFKTEAGALSAPLSMPDAPVPNGYTPLRLGKEYGVYVPDPDAGSEGESSDDRGSSEEEVIQKTSHGRDASGESVTVPGRWRWGLLTPAGSVASRSSVRADGNDSKTSSKNTVVETQMPVLEEPNPFLLAGAVGVGAMLVAAAWWGS</sequence>
<feature type="transmembrane region" description="Helical" evidence="3">
    <location>
        <begin position="730"/>
        <end position="749"/>
    </location>
</feature>
<dbReference type="GO" id="GO:0005737">
    <property type="term" value="C:cytoplasm"/>
    <property type="evidence" value="ECO:0007669"/>
    <property type="project" value="TreeGrafter"/>
</dbReference>
<dbReference type="AlphaFoldDB" id="A0AAD7FKL7"/>
<feature type="coiled-coil region" evidence="1">
    <location>
        <begin position="532"/>
        <end position="594"/>
    </location>
</feature>
<feature type="compositionally biased region" description="Basic and acidic residues" evidence="2">
    <location>
        <begin position="403"/>
        <end position="418"/>
    </location>
</feature>
<dbReference type="Proteomes" id="UP001221142">
    <property type="component" value="Unassembled WGS sequence"/>
</dbReference>
<feature type="region of interest" description="Disordered" evidence="2">
    <location>
        <begin position="155"/>
        <end position="228"/>
    </location>
</feature>
<dbReference type="SUPFAM" id="SSF49879">
    <property type="entry name" value="SMAD/FHA domain"/>
    <property type="match status" value="1"/>
</dbReference>
<reference evidence="5" key="1">
    <citation type="submission" date="2023-03" db="EMBL/GenBank/DDBJ databases">
        <title>Massive genome expansion in bonnet fungi (Mycena s.s.) driven by repeated elements and novel gene families across ecological guilds.</title>
        <authorList>
            <consortium name="Lawrence Berkeley National Laboratory"/>
            <person name="Harder C.B."/>
            <person name="Miyauchi S."/>
            <person name="Viragh M."/>
            <person name="Kuo A."/>
            <person name="Thoen E."/>
            <person name="Andreopoulos B."/>
            <person name="Lu D."/>
            <person name="Skrede I."/>
            <person name="Drula E."/>
            <person name="Henrissat B."/>
            <person name="Morin E."/>
            <person name="Kohler A."/>
            <person name="Barry K."/>
            <person name="LaButti K."/>
            <person name="Morin E."/>
            <person name="Salamov A."/>
            <person name="Lipzen A."/>
            <person name="Mereny Z."/>
            <person name="Hegedus B."/>
            <person name="Baldrian P."/>
            <person name="Stursova M."/>
            <person name="Weitz H."/>
            <person name="Taylor A."/>
            <person name="Grigoriev I.V."/>
            <person name="Nagy L.G."/>
            <person name="Martin F."/>
            <person name="Kauserud H."/>
        </authorList>
    </citation>
    <scope>NUCLEOTIDE SEQUENCE</scope>
    <source>
        <strain evidence="5">9284</strain>
    </source>
</reference>
<feature type="compositionally biased region" description="Basic residues" evidence="2">
    <location>
        <begin position="381"/>
        <end position="390"/>
    </location>
</feature>
<proteinExistence type="predicted"/>
<keyword evidence="1" id="KW-0175">Coiled coil</keyword>
<dbReference type="PROSITE" id="PS50006">
    <property type="entry name" value="FHA_DOMAIN"/>
    <property type="match status" value="1"/>
</dbReference>
<keyword evidence="3" id="KW-1133">Transmembrane helix</keyword>
<feature type="domain" description="FHA" evidence="4">
    <location>
        <begin position="39"/>
        <end position="95"/>
    </location>
</feature>
<organism evidence="5 6">
    <name type="scientific">Roridomyces roridus</name>
    <dbReference type="NCBI Taxonomy" id="1738132"/>
    <lineage>
        <taxon>Eukaryota</taxon>
        <taxon>Fungi</taxon>
        <taxon>Dikarya</taxon>
        <taxon>Basidiomycota</taxon>
        <taxon>Agaricomycotina</taxon>
        <taxon>Agaricomycetes</taxon>
        <taxon>Agaricomycetidae</taxon>
        <taxon>Agaricales</taxon>
        <taxon>Marasmiineae</taxon>
        <taxon>Mycenaceae</taxon>
        <taxon>Roridomyces</taxon>
    </lineage>
</organism>
<protein>
    <recommendedName>
        <fullName evidence="4">FHA domain-containing protein</fullName>
    </recommendedName>
</protein>
<evidence type="ECO:0000313" key="6">
    <source>
        <dbReference type="Proteomes" id="UP001221142"/>
    </source>
</evidence>
<name>A0AAD7FKL7_9AGAR</name>
<keyword evidence="3" id="KW-0812">Transmembrane</keyword>
<dbReference type="SMART" id="SM00240">
    <property type="entry name" value="FHA"/>
    <property type="match status" value="1"/>
</dbReference>
<dbReference type="InterPro" id="IPR000253">
    <property type="entry name" value="FHA_dom"/>
</dbReference>
<feature type="compositionally biased region" description="Basic and acidic residues" evidence="2">
    <location>
        <begin position="250"/>
        <end position="266"/>
    </location>
</feature>
<feature type="region of interest" description="Disordered" evidence="2">
    <location>
        <begin position="241"/>
        <end position="298"/>
    </location>
</feature>
<comment type="caution">
    <text evidence="5">The sequence shown here is derived from an EMBL/GenBank/DDBJ whole genome shotgun (WGS) entry which is preliminary data.</text>
</comment>
<dbReference type="Gene3D" id="2.60.200.20">
    <property type="match status" value="1"/>
</dbReference>
<feature type="compositionally biased region" description="Basic and acidic residues" evidence="2">
    <location>
        <begin position="287"/>
        <end position="298"/>
    </location>
</feature>
<evidence type="ECO:0000313" key="5">
    <source>
        <dbReference type="EMBL" id="KAJ7625482.1"/>
    </source>
</evidence>
<dbReference type="PANTHER" id="PTHR15715">
    <property type="entry name" value="CENTROSOMAL PROTEIN OF 170 KDA"/>
    <property type="match status" value="1"/>
</dbReference>
<evidence type="ECO:0000259" key="4">
    <source>
        <dbReference type="PROSITE" id="PS50006"/>
    </source>
</evidence>
<dbReference type="EMBL" id="JARKIF010000012">
    <property type="protein sequence ID" value="KAJ7625482.1"/>
    <property type="molecule type" value="Genomic_DNA"/>
</dbReference>
<dbReference type="InterPro" id="IPR051176">
    <property type="entry name" value="Cent_Immune-Sig_Mod"/>
</dbReference>
<evidence type="ECO:0000256" key="3">
    <source>
        <dbReference type="SAM" id="Phobius"/>
    </source>
</evidence>
<feature type="region of interest" description="Disordered" evidence="2">
    <location>
        <begin position="638"/>
        <end position="678"/>
    </location>
</feature>
<dbReference type="PANTHER" id="PTHR15715:SF37">
    <property type="entry name" value="LD47843P"/>
    <property type="match status" value="1"/>
</dbReference>
<keyword evidence="6" id="KW-1185">Reference proteome</keyword>
<feature type="compositionally biased region" description="Low complexity" evidence="2">
    <location>
        <begin position="163"/>
        <end position="178"/>
    </location>
</feature>
<feature type="region of interest" description="Disordered" evidence="2">
    <location>
        <begin position="381"/>
        <end position="431"/>
    </location>
</feature>
<evidence type="ECO:0000256" key="2">
    <source>
        <dbReference type="SAM" id="MobiDB-lite"/>
    </source>
</evidence>